<dbReference type="SUPFAM" id="SSF103025">
    <property type="entry name" value="Folate-binding domain"/>
    <property type="match status" value="1"/>
</dbReference>
<dbReference type="Gene3D" id="3.30.1360.120">
    <property type="entry name" value="Probable tRNA modification gtpase trme, domain 1"/>
    <property type="match status" value="1"/>
</dbReference>
<dbReference type="Pfam" id="PF08669">
    <property type="entry name" value="GCV_T_C"/>
    <property type="match status" value="1"/>
</dbReference>
<dbReference type="InterPro" id="IPR028896">
    <property type="entry name" value="GcvT/YgfZ/DmdA"/>
</dbReference>
<dbReference type="PANTHER" id="PTHR43757">
    <property type="entry name" value="AMINOMETHYLTRANSFERASE"/>
    <property type="match status" value="1"/>
</dbReference>
<name>A0A2W2BFZ7_9HYPH</name>
<protein>
    <submittedName>
        <fullName evidence="3">Aminomethyl transferase family protein</fullName>
    </submittedName>
</protein>
<organism evidence="3 4">
    <name type="scientific">Aestuariivirga litoralis</name>
    <dbReference type="NCBI Taxonomy" id="2650924"/>
    <lineage>
        <taxon>Bacteria</taxon>
        <taxon>Pseudomonadati</taxon>
        <taxon>Pseudomonadota</taxon>
        <taxon>Alphaproteobacteria</taxon>
        <taxon>Hyphomicrobiales</taxon>
        <taxon>Aestuariivirgaceae</taxon>
        <taxon>Aestuariivirga</taxon>
    </lineage>
</organism>
<dbReference type="InterPro" id="IPR027266">
    <property type="entry name" value="TrmE/GcvT-like"/>
</dbReference>
<evidence type="ECO:0000259" key="2">
    <source>
        <dbReference type="Pfam" id="PF08669"/>
    </source>
</evidence>
<dbReference type="SUPFAM" id="SSF101790">
    <property type="entry name" value="Aminomethyltransferase beta-barrel domain"/>
    <property type="match status" value="1"/>
</dbReference>
<feature type="domain" description="Aminomethyltransferase C-terminal" evidence="2">
    <location>
        <begin position="95"/>
        <end position="173"/>
    </location>
</feature>
<dbReference type="RefSeq" id="WP_146256200.1">
    <property type="nucleotide sequence ID" value="NZ_QKVK01000015.1"/>
</dbReference>
<accession>A0A2W2BFZ7</accession>
<gene>
    <name evidence="3" type="ORF">DK847_19645</name>
</gene>
<dbReference type="AlphaFoldDB" id="A0A2W2BFZ7"/>
<dbReference type="Proteomes" id="UP000248795">
    <property type="component" value="Unassembled WGS sequence"/>
</dbReference>
<feature type="domain" description="GCVT N-terminal" evidence="1">
    <location>
        <begin position="1"/>
        <end position="78"/>
    </location>
</feature>
<evidence type="ECO:0000259" key="1">
    <source>
        <dbReference type="Pfam" id="PF01571"/>
    </source>
</evidence>
<sequence length="187" mass="20475">GWTGEMGYEIYTQGEATDCSELWDHLFNVGRPHGMVFGSISSMEMRRIEAGILDSGTDFDLSMTPYEAGLDGFIDLDKGDFIGRTALLAADKDVKRLFGLKCPGGIPGYREKIFDGHTAVGHVTAGAWSPYLKSGIGYVRFSSPANWAGRKLLVKNAEGKAFDCEILDLPFYDPEKLIPRGIDTSLP</sequence>
<comment type="caution">
    <text evidence="3">The sequence shown here is derived from an EMBL/GenBank/DDBJ whole genome shotgun (WGS) entry which is preliminary data.</text>
</comment>
<keyword evidence="3" id="KW-0808">Transferase</keyword>
<dbReference type="InterPro" id="IPR006222">
    <property type="entry name" value="GCVT_N"/>
</dbReference>
<proteinExistence type="predicted"/>
<keyword evidence="4" id="KW-1185">Reference proteome</keyword>
<dbReference type="Pfam" id="PF01571">
    <property type="entry name" value="GCV_T"/>
    <property type="match status" value="1"/>
</dbReference>
<dbReference type="Gene3D" id="4.10.1250.10">
    <property type="entry name" value="Aminomethyltransferase fragment"/>
    <property type="match status" value="1"/>
</dbReference>
<evidence type="ECO:0000313" key="4">
    <source>
        <dbReference type="Proteomes" id="UP000248795"/>
    </source>
</evidence>
<dbReference type="EMBL" id="QKVK01000015">
    <property type="protein sequence ID" value="PZF75139.1"/>
    <property type="molecule type" value="Genomic_DNA"/>
</dbReference>
<dbReference type="Gene3D" id="2.40.30.110">
    <property type="entry name" value="Aminomethyltransferase beta-barrel domains"/>
    <property type="match status" value="1"/>
</dbReference>
<dbReference type="GO" id="GO:0016740">
    <property type="term" value="F:transferase activity"/>
    <property type="evidence" value="ECO:0007669"/>
    <property type="project" value="UniProtKB-KW"/>
</dbReference>
<dbReference type="PANTHER" id="PTHR43757:SF2">
    <property type="entry name" value="AMINOMETHYLTRANSFERASE, MITOCHONDRIAL"/>
    <property type="match status" value="1"/>
</dbReference>
<reference evidence="4" key="1">
    <citation type="submission" date="2018-06" db="EMBL/GenBank/DDBJ databases">
        <title>Aestuariibacter litoralis strain KCTC 52945T.</title>
        <authorList>
            <person name="Li X."/>
            <person name="Salam N."/>
            <person name="Li J.-L."/>
            <person name="Chen Y.-M."/>
            <person name="Yang Z.-W."/>
            <person name="Zhang L.-Y."/>
            <person name="Han M.-X."/>
            <person name="Xiao M."/>
            <person name="Li W.-J."/>
        </authorList>
    </citation>
    <scope>NUCLEOTIDE SEQUENCE [LARGE SCALE GENOMIC DNA]</scope>
    <source>
        <strain evidence="4">KCTC 52945</strain>
    </source>
</reference>
<dbReference type="InterPro" id="IPR013977">
    <property type="entry name" value="GcvT_C"/>
</dbReference>
<feature type="non-terminal residue" evidence="3">
    <location>
        <position position="1"/>
    </location>
</feature>
<evidence type="ECO:0000313" key="3">
    <source>
        <dbReference type="EMBL" id="PZF75139.1"/>
    </source>
</evidence>
<dbReference type="InterPro" id="IPR029043">
    <property type="entry name" value="GcvT/YgfZ_C"/>
</dbReference>